<dbReference type="InterPro" id="IPR013783">
    <property type="entry name" value="Ig-like_fold"/>
</dbReference>
<feature type="signal peptide" evidence="7">
    <location>
        <begin position="1"/>
        <end position="20"/>
    </location>
</feature>
<dbReference type="PANTHER" id="PTHR30620:SF16">
    <property type="entry name" value="LYSOSOMAL BETA GLUCOSIDASE"/>
    <property type="match status" value="1"/>
</dbReference>
<evidence type="ECO:0000313" key="10">
    <source>
        <dbReference type="Proteomes" id="UP000183253"/>
    </source>
</evidence>
<sequence>MNRKAIALWLLVAAAGLAGCSDREVYKDPAAAVEDRVEDLLGRMTLEEKVMQVTQWTYGKNMNVNNVESETKAVSPMIGSLLYRSTSPAYYNRIQRKAVEESRLGIPILCGFDVIHGYRTIFPIPLGQACSWNEALVGESCRVAARESRLSGVHWTFSPMVDVARDARWGRVSEGYGEDPYLNGMMGAAAVKGYQGDDLTADGAIAACLKHFVGYAYSDGGRDYHYTEISPQTLWDTALPPFEMGVKAGAATVMSAFNDISGIPASANRYTMTDILRGMWGFDGLVVSDWDAVKQLVAQGVAADRAEAAAKAITAGLDMDMVDDVYRENLEALVESGRVSEKVLDEAVRRILRVKFRLGLFENPYIEELPDEQRYLSTEARAAARELAAESMVLLKNRGRTLPVAGDVRRIALMGPMADNRADLMGSWWGQGEADDVVTILEGVKAEFAGKARIDYVKGCDFDGGDRSEFARAAAAARGADLVVLCMGEKRNWSGENASRASLALPAIQEEFVREMARTGRPVVVLLSSGRPVDVRGVEPAADALVEIWQPGTEGGSAVAQLLSGKVNPSGRLAITFPVCAEQQPVYYNQRQAARPKSGRYQNLQHEPMYPFGYGLSYTTFEYGPLRLDRETLRRGERLTAEVEVTNGGAMDGKETVMWFLSDPTASISRPVRELKHFEKQFIPAGESRVFRFEIDPVRDLSFPDHTGKRLLENGAFYLHVNGQKVKFELI</sequence>
<dbReference type="InterPro" id="IPR017853">
    <property type="entry name" value="GH"/>
</dbReference>
<organism evidence="9 10">
    <name type="scientific">Alistipes timonensis JC136</name>
    <dbReference type="NCBI Taxonomy" id="1033731"/>
    <lineage>
        <taxon>Bacteria</taxon>
        <taxon>Pseudomonadati</taxon>
        <taxon>Bacteroidota</taxon>
        <taxon>Bacteroidia</taxon>
        <taxon>Bacteroidales</taxon>
        <taxon>Rikenellaceae</taxon>
        <taxon>Alistipes</taxon>
    </lineage>
</organism>
<keyword evidence="5" id="KW-0378">Hydrolase</keyword>
<evidence type="ECO:0000256" key="5">
    <source>
        <dbReference type="ARBA" id="ARBA00022801"/>
    </source>
</evidence>
<evidence type="ECO:0000256" key="4">
    <source>
        <dbReference type="ARBA" id="ARBA00022729"/>
    </source>
</evidence>
<dbReference type="RefSeq" id="WP_010263085.1">
    <property type="nucleotide sequence ID" value="NZ_CAEG01000012.1"/>
</dbReference>
<evidence type="ECO:0000259" key="8">
    <source>
        <dbReference type="SMART" id="SM01217"/>
    </source>
</evidence>
<dbReference type="OrthoDB" id="1006940at2"/>
<dbReference type="Gene3D" id="3.40.50.1700">
    <property type="entry name" value="Glycoside hydrolase family 3 C-terminal domain"/>
    <property type="match status" value="1"/>
</dbReference>
<dbReference type="InterPro" id="IPR051915">
    <property type="entry name" value="Cellulose_Degrad_GH3"/>
</dbReference>
<dbReference type="InterPro" id="IPR001764">
    <property type="entry name" value="Glyco_hydro_3_N"/>
</dbReference>
<dbReference type="STRING" id="1033731.SAMN05444145_102302"/>
<dbReference type="Pfam" id="PF01915">
    <property type="entry name" value="Glyco_hydro_3_C"/>
    <property type="match status" value="1"/>
</dbReference>
<dbReference type="InterPro" id="IPR036881">
    <property type="entry name" value="Glyco_hydro_3_C_sf"/>
</dbReference>
<dbReference type="Gene3D" id="2.60.40.10">
    <property type="entry name" value="Immunoglobulins"/>
    <property type="match status" value="1"/>
</dbReference>
<accession>A0A1H3ZQ94</accession>
<name>A0A1H3ZQ94_9BACT</name>
<gene>
    <name evidence="9" type="ORF">SAMN05444145_102302</name>
</gene>
<comment type="similarity">
    <text evidence="2">Belongs to the glycosyl hydrolase 3 family.</text>
</comment>
<feature type="domain" description="Fibronectin type III-like" evidence="8">
    <location>
        <begin position="655"/>
        <end position="725"/>
    </location>
</feature>
<reference evidence="9 10" key="1">
    <citation type="submission" date="2016-10" db="EMBL/GenBank/DDBJ databases">
        <authorList>
            <person name="de Groot N.N."/>
        </authorList>
    </citation>
    <scope>NUCLEOTIDE SEQUENCE [LARGE SCALE GENOMIC DNA]</scope>
    <source>
        <strain evidence="9 10">DSM 25383</strain>
    </source>
</reference>
<dbReference type="PRINTS" id="PR00133">
    <property type="entry name" value="GLHYDRLASE3"/>
</dbReference>
<evidence type="ECO:0000256" key="6">
    <source>
        <dbReference type="ARBA" id="ARBA00023295"/>
    </source>
</evidence>
<dbReference type="SUPFAM" id="SSF51445">
    <property type="entry name" value="(Trans)glycosidases"/>
    <property type="match status" value="1"/>
</dbReference>
<dbReference type="FunFam" id="3.20.20.300:FF:000005">
    <property type="entry name" value="Periplasmic beta-glucosidase"/>
    <property type="match status" value="1"/>
</dbReference>
<comment type="catalytic activity">
    <reaction evidence="1">
        <text>Hydrolysis of terminal, non-reducing beta-D-glucosyl residues with release of beta-D-glucose.</text>
        <dbReference type="EC" id="3.2.1.21"/>
    </reaction>
</comment>
<dbReference type="EC" id="3.2.1.21" evidence="3"/>
<dbReference type="GO" id="GO:0008422">
    <property type="term" value="F:beta-glucosidase activity"/>
    <property type="evidence" value="ECO:0007669"/>
    <property type="project" value="UniProtKB-EC"/>
</dbReference>
<protein>
    <recommendedName>
        <fullName evidence="3">beta-glucosidase</fullName>
        <ecNumber evidence="3">3.2.1.21</ecNumber>
    </recommendedName>
</protein>
<dbReference type="InterPro" id="IPR026891">
    <property type="entry name" value="Fn3-like"/>
</dbReference>
<dbReference type="Proteomes" id="UP000183253">
    <property type="component" value="Unassembled WGS sequence"/>
</dbReference>
<keyword evidence="6" id="KW-0326">Glycosidase</keyword>
<keyword evidence="10" id="KW-1185">Reference proteome</keyword>
<evidence type="ECO:0000313" key="9">
    <source>
        <dbReference type="EMBL" id="SEA25879.1"/>
    </source>
</evidence>
<evidence type="ECO:0000256" key="7">
    <source>
        <dbReference type="SAM" id="SignalP"/>
    </source>
</evidence>
<dbReference type="Gene3D" id="3.20.20.300">
    <property type="entry name" value="Glycoside hydrolase, family 3, N-terminal domain"/>
    <property type="match status" value="1"/>
</dbReference>
<proteinExistence type="inferred from homology"/>
<dbReference type="Pfam" id="PF00933">
    <property type="entry name" value="Glyco_hydro_3"/>
    <property type="match status" value="1"/>
</dbReference>
<dbReference type="InterPro" id="IPR002772">
    <property type="entry name" value="Glyco_hydro_3_C"/>
</dbReference>
<dbReference type="SUPFAM" id="SSF52279">
    <property type="entry name" value="Beta-D-glucan exohydrolase, C-terminal domain"/>
    <property type="match status" value="1"/>
</dbReference>
<dbReference type="PROSITE" id="PS51257">
    <property type="entry name" value="PROKAR_LIPOPROTEIN"/>
    <property type="match status" value="1"/>
</dbReference>
<feature type="chain" id="PRO_5010384334" description="beta-glucosidase" evidence="7">
    <location>
        <begin position="21"/>
        <end position="731"/>
    </location>
</feature>
<dbReference type="PANTHER" id="PTHR30620">
    <property type="entry name" value="PERIPLASMIC BETA-GLUCOSIDASE-RELATED"/>
    <property type="match status" value="1"/>
</dbReference>
<evidence type="ECO:0000256" key="2">
    <source>
        <dbReference type="ARBA" id="ARBA00005336"/>
    </source>
</evidence>
<keyword evidence="4 7" id="KW-0732">Signal</keyword>
<dbReference type="EMBL" id="FNRI01000002">
    <property type="protein sequence ID" value="SEA25879.1"/>
    <property type="molecule type" value="Genomic_DNA"/>
</dbReference>
<dbReference type="GO" id="GO:0009251">
    <property type="term" value="P:glucan catabolic process"/>
    <property type="evidence" value="ECO:0007669"/>
    <property type="project" value="TreeGrafter"/>
</dbReference>
<dbReference type="AlphaFoldDB" id="A0A1H3ZQ94"/>
<evidence type="ECO:0000256" key="1">
    <source>
        <dbReference type="ARBA" id="ARBA00000448"/>
    </source>
</evidence>
<evidence type="ECO:0000256" key="3">
    <source>
        <dbReference type="ARBA" id="ARBA00012744"/>
    </source>
</evidence>
<dbReference type="SMART" id="SM01217">
    <property type="entry name" value="Fn3_like"/>
    <property type="match status" value="1"/>
</dbReference>
<dbReference type="InterPro" id="IPR036962">
    <property type="entry name" value="Glyco_hydro_3_N_sf"/>
</dbReference>
<dbReference type="Pfam" id="PF14310">
    <property type="entry name" value="Fn3-like"/>
    <property type="match status" value="1"/>
</dbReference>